<comment type="caution">
    <text evidence="7">The sequence shown here is derived from an EMBL/GenBank/DDBJ whole genome shotgun (WGS) entry which is preliminary data.</text>
</comment>
<feature type="transmembrane region" description="Helical" evidence="6">
    <location>
        <begin position="234"/>
        <end position="257"/>
    </location>
</feature>
<proteinExistence type="inferred from homology"/>
<dbReference type="OrthoDB" id="448051at2759"/>
<keyword evidence="6" id="KW-0812">Transmembrane</keyword>
<dbReference type="AlphaFoldDB" id="A0A0F8X418"/>
<evidence type="ECO:0000256" key="6">
    <source>
        <dbReference type="SAM" id="Phobius"/>
    </source>
</evidence>
<dbReference type="Pfam" id="PF10230">
    <property type="entry name" value="LIDHydrolase"/>
    <property type="match status" value="1"/>
</dbReference>
<organism evidence="7 8">
    <name type="scientific">Aspergillus ochraceoroseus</name>
    <dbReference type="NCBI Taxonomy" id="138278"/>
    <lineage>
        <taxon>Eukaryota</taxon>
        <taxon>Fungi</taxon>
        <taxon>Dikarya</taxon>
        <taxon>Ascomycota</taxon>
        <taxon>Pezizomycotina</taxon>
        <taxon>Eurotiomycetes</taxon>
        <taxon>Eurotiomycetidae</taxon>
        <taxon>Eurotiales</taxon>
        <taxon>Aspergillaceae</taxon>
        <taxon>Aspergillus</taxon>
        <taxon>Aspergillus subgen. Nidulantes</taxon>
    </lineage>
</organism>
<dbReference type="SUPFAM" id="SSF53474">
    <property type="entry name" value="alpha/beta-Hydrolases"/>
    <property type="match status" value="1"/>
</dbReference>
<dbReference type="EMBL" id="JYKN01001947">
    <property type="protein sequence ID" value="KKK18262.1"/>
    <property type="molecule type" value="Genomic_DNA"/>
</dbReference>
<evidence type="ECO:0000313" key="7">
    <source>
        <dbReference type="EMBL" id="KKK18262.1"/>
    </source>
</evidence>
<evidence type="ECO:0000256" key="4">
    <source>
        <dbReference type="ARBA" id="ARBA00022801"/>
    </source>
</evidence>
<dbReference type="PANTHER" id="PTHR13390">
    <property type="entry name" value="LIPASE"/>
    <property type="match status" value="1"/>
</dbReference>
<comment type="subcellular location">
    <subcellularLocation>
        <location evidence="1">Lipid droplet</location>
    </subcellularLocation>
</comment>
<dbReference type="InterPro" id="IPR019363">
    <property type="entry name" value="LDAH"/>
</dbReference>
<feature type="region of interest" description="Disordered" evidence="5">
    <location>
        <begin position="81"/>
        <end position="102"/>
    </location>
</feature>
<gene>
    <name evidence="7" type="ORF">AOCH_001554</name>
</gene>
<reference evidence="7 8" key="1">
    <citation type="submission" date="2015-02" db="EMBL/GenBank/DDBJ databases">
        <title>Draft Genome Sequences of Two Closely-Related Aflatoxigenic Aspergillus Species Obtained from the Cote d'Ivoire.</title>
        <authorList>
            <person name="Moore G.G."/>
            <person name="Beltz S.B."/>
            <person name="Mack B.M."/>
        </authorList>
    </citation>
    <scope>NUCLEOTIDE SEQUENCE [LARGE SCALE GENOMIC DNA]</scope>
    <source>
        <strain evidence="7 8">SRRC1432</strain>
    </source>
</reference>
<evidence type="ECO:0000256" key="2">
    <source>
        <dbReference type="ARBA" id="ARBA00008300"/>
    </source>
</evidence>
<feature type="region of interest" description="Disordered" evidence="5">
    <location>
        <begin position="1"/>
        <end position="27"/>
    </location>
</feature>
<name>A0A0F8X418_9EURO</name>
<dbReference type="Proteomes" id="UP000034947">
    <property type="component" value="Unassembled WGS sequence"/>
</dbReference>
<comment type="similarity">
    <text evidence="2">Belongs to the AB hydrolase superfamily. LDAH family.</text>
</comment>
<dbReference type="GO" id="GO:0019915">
    <property type="term" value="P:lipid storage"/>
    <property type="evidence" value="ECO:0007669"/>
    <property type="project" value="InterPro"/>
</dbReference>
<protein>
    <recommendedName>
        <fullName evidence="9">AB hydrolase-1 domain-containing protein</fullName>
    </recommendedName>
</protein>
<keyword evidence="3" id="KW-0551">Lipid droplet</keyword>
<sequence>MFPKPHISQDSFFHETTPSPAPAATTHPPQPPITIYFICGNPGLISYYHSFLSLLSDRLCAASRRKFHVVGHSLAGFELASGPGPGGPARKKHEHEHEHGKAKAKAKEQYAYYYDLEEQIRFVREKLAVHMAGLRREYSASASASASLSSVPGTVDQMPQVILMGHSVGSYIAMEVLRRYREDSDTTTTTAAAAAAAAAASGIQKTGFDIIGGVMLFPTVLDIAKSPSGRKLTFLLRLIPQLAIVVAFVARVLTLVFPDCALRTLIRWFMKSPPEEAVTATASFLKSKYGVREALHMAADEMRTITSDKWSDDVWGVSTVKEPMTRLFFYFGRNDHWVAERTKEEILELRGRTQTGPKMVVCEDSLPHAFCLRHSDIMSRKVADMITAIVAE</sequence>
<dbReference type="GO" id="GO:0005811">
    <property type="term" value="C:lipid droplet"/>
    <property type="evidence" value="ECO:0007669"/>
    <property type="project" value="UniProtKB-SubCell"/>
</dbReference>
<evidence type="ECO:0000256" key="1">
    <source>
        <dbReference type="ARBA" id="ARBA00004502"/>
    </source>
</evidence>
<keyword evidence="6" id="KW-0472">Membrane</keyword>
<dbReference type="GO" id="GO:0016298">
    <property type="term" value="F:lipase activity"/>
    <property type="evidence" value="ECO:0007669"/>
    <property type="project" value="InterPro"/>
</dbReference>
<evidence type="ECO:0000256" key="5">
    <source>
        <dbReference type="SAM" id="MobiDB-lite"/>
    </source>
</evidence>
<keyword evidence="8" id="KW-1185">Reference proteome</keyword>
<dbReference type="PANTHER" id="PTHR13390:SF0">
    <property type="entry name" value="LIPID DROPLET-ASSOCIATED HYDROLASE"/>
    <property type="match status" value="1"/>
</dbReference>
<keyword evidence="4" id="KW-0378">Hydrolase</keyword>
<evidence type="ECO:0000256" key="3">
    <source>
        <dbReference type="ARBA" id="ARBA00022677"/>
    </source>
</evidence>
<dbReference type="VEuPathDB" id="FungiDB:P175DRAFT_0439396"/>
<dbReference type="Gene3D" id="3.40.50.1820">
    <property type="entry name" value="alpha/beta hydrolase"/>
    <property type="match status" value="1"/>
</dbReference>
<evidence type="ECO:0000313" key="8">
    <source>
        <dbReference type="Proteomes" id="UP000034947"/>
    </source>
</evidence>
<keyword evidence="6" id="KW-1133">Transmembrane helix</keyword>
<evidence type="ECO:0008006" key="9">
    <source>
        <dbReference type="Google" id="ProtNLM"/>
    </source>
</evidence>
<accession>A0A0F8X418</accession>
<dbReference type="InterPro" id="IPR029058">
    <property type="entry name" value="AB_hydrolase_fold"/>
</dbReference>
<feature type="compositionally biased region" description="Low complexity" evidence="5">
    <location>
        <begin position="16"/>
        <end position="27"/>
    </location>
</feature>